<dbReference type="HOGENOM" id="CLU_1243312_0_0_10"/>
<dbReference type="AlphaFoldDB" id="A6L5N7"/>
<dbReference type="KEGG" id="bvu:BVU_3375"/>
<sequence length="222" mass="23463">MPSKQSNKILYRISFVPLIDDTIHNLVLHVGVEYFPDVVGLPAAVGDEKAVEVRIVHDVAGLVNGGFEGHHQVQFLVHGGFHQVDAQSGHGSVELVAVLHFPGYRHVGIGIVPSHKGLLLDMLEGVGGKVLVLLDQYVERVGGGGNGSGQHQVGMGIAYLGVQRGPHLVELVGAFRDHGLLPEAGGHSAQCLVLVLLDALVQGYQGFDGGQVLGYDHGIAHI</sequence>
<evidence type="ECO:0000313" key="1">
    <source>
        <dbReference type="EMBL" id="ABR41001.1"/>
    </source>
</evidence>
<accession>A6L5N7</accession>
<dbReference type="PaxDb" id="435590-BVU_3375"/>
<organism evidence="1 2">
    <name type="scientific">Phocaeicola vulgatus (strain ATCC 8482 / DSM 1447 / JCM 5826 / CCUG 4940 / NBRC 14291 / NCTC 11154)</name>
    <name type="common">Bacteroides vulgatus</name>
    <dbReference type="NCBI Taxonomy" id="435590"/>
    <lineage>
        <taxon>Bacteria</taxon>
        <taxon>Pseudomonadati</taxon>
        <taxon>Bacteroidota</taxon>
        <taxon>Bacteroidia</taxon>
        <taxon>Bacteroidales</taxon>
        <taxon>Bacteroidaceae</taxon>
        <taxon>Phocaeicola</taxon>
    </lineage>
</organism>
<dbReference type="Proteomes" id="UP000002861">
    <property type="component" value="Chromosome"/>
</dbReference>
<dbReference type="EMBL" id="CP000139">
    <property type="protein sequence ID" value="ABR41001.1"/>
    <property type="molecule type" value="Genomic_DNA"/>
</dbReference>
<proteinExistence type="predicted"/>
<gene>
    <name evidence="1" type="ordered locus">BVU_3375</name>
</gene>
<name>A6L5N7_PHOV8</name>
<reference evidence="1 2" key="1">
    <citation type="journal article" date="2007" name="PLoS Biol.">
        <title>Evolution of symbiotic bacteria in the distal human intestine.</title>
        <authorList>
            <person name="Xu J."/>
            <person name="Mahowald M.A."/>
            <person name="Ley R.E."/>
            <person name="Lozupone C.A."/>
            <person name="Hamady M."/>
            <person name="Martens E.C."/>
            <person name="Henrissat B."/>
            <person name="Coutinho P.M."/>
            <person name="Minx P."/>
            <person name="Latreille P."/>
            <person name="Cordum H."/>
            <person name="Van Brunt A."/>
            <person name="Kim K."/>
            <person name="Fulton R.S."/>
            <person name="Fulton L.A."/>
            <person name="Clifton S.W."/>
            <person name="Wilson R.K."/>
            <person name="Knight R.D."/>
            <person name="Gordon J.I."/>
        </authorList>
    </citation>
    <scope>NUCLEOTIDE SEQUENCE [LARGE SCALE GENOMIC DNA]</scope>
    <source>
        <strain evidence="2">ATCC 8482 / DSM 1447 / JCM 5826 / CCUG 4940 / NBRC 14291 / NCTC 11154</strain>
    </source>
</reference>
<evidence type="ECO:0000313" key="2">
    <source>
        <dbReference type="Proteomes" id="UP000002861"/>
    </source>
</evidence>
<protein>
    <submittedName>
        <fullName evidence="1">Uncharacterized protein</fullName>
    </submittedName>
</protein>